<evidence type="ECO:0000313" key="12">
    <source>
        <dbReference type="EMBL" id="MBB2968573.1"/>
    </source>
</evidence>
<feature type="compositionally biased region" description="Polar residues" evidence="9">
    <location>
        <begin position="444"/>
        <end position="455"/>
    </location>
</feature>
<dbReference type="Gene3D" id="3.40.50.300">
    <property type="entry name" value="P-loop containing nucleotide triphosphate hydrolases"/>
    <property type="match status" value="1"/>
</dbReference>
<keyword evidence="4 10" id="KW-0812">Transmembrane</keyword>
<dbReference type="PANTHER" id="PTHR32309">
    <property type="entry name" value="TYROSINE-PROTEIN KINASE"/>
    <property type="match status" value="1"/>
</dbReference>
<sequence length="479" mass="50338">MDGRRLFRLLLTRWMIIVAVVELGALGGAAFTLLATPKYTAESELLVSALGGESTTDLAQGNSYSQSQARNFSLIATRNSVLDPVISTLGLHTTTGALSQQISVSVPLNTSLISVSVEDTSPSRAAAIANAVGASLSNVVSNVTPRRSDGTLPVSLQTVQQATVPRAQSSPNASVSILLGALLGFVVAVAVLVGRELVGAKVRSTDQLRQLGDLTILGSVAQDRSITGNFVALGSSAYSRRAEEFRQLRTSLRFLQTGKDRKVFVVTSSVPGEGKSVTAANLAAVLAASGSSVCLVEADLRRPSLGAYLDLEDSVGLTSVLAGDVGVDDAMQTWGSDGLRVLLAGQIPPNPSELLSSLAAEELFVVLSDRFDTVIVDCPPLLPVTDAAIIARYFDGAIMVVGCGTVQVREFRRSLEMLDAAGVPLLGVIANRTPADAESKYQRAYTSTERSTTPESAPEPTGEPESRLRREPSDADARR</sequence>
<evidence type="ECO:0000256" key="4">
    <source>
        <dbReference type="ARBA" id="ARBA00022692"/>
    </source>
</evidence>
<feature type="region of interest" description="Disordered" evidence="9">
    <location>
        <begin position="436"/>
        <end position="479"/>
    </location>
</feature>
<evidence type="ECO:0000256" key="2">
    <source>
        <dbReference type="ARBA" id="ARBA00006683"/>
    </source>
</evidence>
<reference evidence="12 13" key="1">
    <citation type="submission" date="2020-08" db="EMBL/GenBank/DDBJ databases">
        <title>Sequencing the genomes of 1000 actinobacteria strains.</title>
        <authorList>
            <person name="Klenk H.-P."/>
        </authorList>
    </citation>
    <scope>NUCLEOTIDE SEQUENCE [LARGE SCALE GENOMIC DNA]</scope>
    <source>
        <strain evidence="12 13">DSM 20146</strain>
    </source>
</reference>
<protein>
    <submittedName>
        <fullName evidence="12">Capsular exopolysaccharide synthesis family protein</fullName>
    </submittedName>
</protein>
<dbReference type="InterPro" id="IPR005702">
    <property type="entry name" value="Wzc-like_C"/>
</dbReference>
<name>A0A7W4YJM1_LEIAQ</name>
<comment type="subcellular location">
    <subcellularLocation>
        <location evidence="1">Cell membrane</location>
        <topology evidence="1">Multi-pass membrane protein</topology>
    </subcellularLocation>
</comment>
<evidence type="ECO:0000256" key="8">
    <source>
        <dbReference type="ARBA" id="ARBA00023136"/>
    </source>
</evidence>
<dbReference type="CDD" id="cd05387">
    <property type="entry name" value="BY-kinase"/>
    <property type="match status" value="1"/>
</dbReference>
<dbReference type="InterPro" id="IPR033756">
    <property type="entry name" value="YlxH/NBP35"/>
</dbReference>
<evidence type="ECO:0000256" key="5">
    <source>
        <dbReference type="ARBA" id="ARBA00022741"/>
    </source>
</evidence>
<feature type="transmembrane region" description="Helical" evidence="10">
    <location>
        <begin position="173"/>
        <end position="193"/>
    </location>
</feature>
<evidence type="ECO:0000256" key="3">
    <source>
        <dbReference type="ARBA" id="ARBA00022475"/>
    </source>
</evidence>
<feature type="transmembrane region" description="Helical" evidence="10">
    <location>
        <begin position="12"/>
        <end position="35"/>
    </location>
</feature>
<keyword evidence="7 10" id="KW-1133">Transmembrane helix</keyword>
<feature type="domain" description="Polysaccharide chain length determinant N-terminal" evidence="11">
    <location>
        <begin position="4"/>
        <end position="89"/>
    </location>
</feature>
<comment type="similarity">
    <text evidence="2">Belongs to the CpsC/CapA family.</text>
</comment>
<evidence type="ECO:0000313" key="13">
    <source>
        <dbReference type="Proteomes" id="UP000538196"/>
    </source>
</evidence>
<dbReference type="AlphaFoldDB" id="A0A7W4YJM1"/>
<organism evidence="12 13">
    <name type="scientific">Leifsonia aquatica</name>
    <name type="common">Corynebacterium aquaticum</name>
    <dbReference type="NCBI Taxonomy" id="144185"/>
    <lineage>
        <taxon>Bacteria</taxon>
        <taxon>Bacillati</taxon>
        <taxon>Actinomycetota</taxon>
        <taxon>Actinomycetes</taxon>
        <taxon>Micrococcales</taxon>
        <taxon>Microbacteriaceae</taxon>
        <taxon>Leifsonia</taxon>
    </lineage>
</organism>
<dbReference type="InterPro" id="IPR027417">
    <property type="entry name" value="P-loop_NTPase"/>
</dbReference>
<dbReference type="GO" id="GO:0004713">
    <property type="term" value="F:protein tyrosine kinase activity"/>
    <property type="evidence" value="ECO:0007669"/>
    <property type="project" value="TreeGrafter"/>
</dbReference>
<accession>A0A7W4YJM1</accession>
<dbReference type="NCBIfam" id="TIGR01007">
    <property type="entry name" value="eps_fam"/>
    <property type="match status" value="1"/>
</dbReference>
<dbReference type="GO" id="GO:0005524">
    <property type="term" value="F:ATP binding"/>
    <property type="evidence" value="ECO:0007669"/>
    <property type="project" value="UniProtKB-KW"/>
</dbReference>
<evidence type="ECO:0000256" key="10">
    <source>
        <dbReference type="SAM" id="Phobius"/>
    </source>
</evidence>
<comment type="caution">
    <text evidence="12">The sequence shown here is derived from an EMBL/GenBank/DDBJ whole genome shotgun (WGS) entry which is preliminary data.</text>
</comment>
<dbReference type="RefSeq" id="WP_021764714.1">
    <property type="nucleotide sequence ID" value="NZ_JACHVP010000004.1"/>
</dbReference>
<evidence type="ECO:0000256" key="9">
    <source>
        <dbReference type="SAM" id="MobiDB-lite"/>
    </source>
</evidence>
<keyword evidence="13" id="KW-1185">Reference proteome</keyword>
<dbReference type="InterPro" id="IPR050445">
    <property type="entry name" value="Bact_polysacc_biosynth/exp"/>
</dbReference>
<dbReference type="PANTHER" id="PTHR32309:SF13">
    <property type="entry name" value="FERRIC ENTEROBACTIN TRANSPORT PROTEIN FEPE"/>
    <property type="match status" value="1"/>
</dbReference>
<dbReference type="GO" id="GO:0005886">
    <property type="term" value="C:plasma membrane"/>
    <property type="evidence" value="ECO:0007669"/>
    <property type="project" value="UniProtKB-SubCell"/>
</dbReference>
<feature type="compositionally biased region" description="Basic and acidic residues" evidence="9">
    <location>
        <begin position="464"/>
        <end position="479"/>
    </location>
</feature>
<dbReference type="Pfam" id="PF10609">
    <property type="entry name" value="ParA"/>
    <property type="match status" value="1"/>
</dbReference>
<evidence type="ECO:0000256" key="6">
    <source>
        <dbReference type="ARBA" id="ARBA00022840"/>
    </source>
</evidence>
<gene>
    <name evidence="12" type="ORF">FHX33_003349</name>
</gene>
<keyword evidence="8 10" id="KW-0472">Membrane</keyword>
<evidence type="ECO:0000259" key="11">
    <source>
        <dbReference type="Pfam" id="PF02706"/>
    </source>
</evidence>
<dbReference type="SUPFAM" id="SSF52540">
    <property type="entry name" value="P-loop containing nucleoside triphosphate hydrolases"/>
    <property type="match status" value="1"/>
</dbReference>
<dbReference type="EMBL" id="JACHVP010000004">
    <property type="protein sequence ID" value="MBB2968573.1"/>
    <property type="molecule type" value="Genomic_DNA"/>
</dbReference>
<keyword evidence="5" id="KW-0547">Nucleotide-binding</keyword>
<evidence type="ECO:0000256" key="1">
    <source>
        <dbReference type="ARBA" id="ARBA00004651"/>
    </source>
</evidence>
<dbReference type="InterPro" id="IPR003856">
    <property type="entry name" value="LPS_length_determ_N"/>
</dbReference>
<proteinExistence type="inferred from homology"/>
<dbReference type="Proteomes" id="UP000538196">
    <property type="component" value="Unassembled WGS sequence"/>
</dbReference>
<dbReference type="Pfam" id="PF02706">
    <property type="entry name" value="Wzz"/>
    <property type="match status" value="1"/>
</dbReference>
<keyword evidence="3" id="KW-1003">Cell membrane</keyword>
<evidence type="ECO:0000256" key="7">
    <source>
        <dbReference type="ARBA" id="ARBA00022989"/>
    </source>
</evidence>
<keyword evidence="6" id="KW-0067">ATP-binding</keyword>